<gene>
    <name evidence="1" type="ORF">GCM10015535_21820</name>
</gene>
<proteinExistence type="predicted"/>
<evidence type="ECO:0008006" key="3">
    <source>
        <dbReference type="Google" id="ProtNLM"/>
    </source>
</evidence>
<reference evidence="2" key="1">
    <citation type="journal article" date="2019" name="Int. J. Syst. Evol. Microbiol.">
        <title>The Global Catalogue of Microorganisms (GCM) 10K type strain sequencing project: providing services to taxonomists for standard genome sequencing and annotation.</title>
        <authorList>
            <consortium name="The Broad Institute Genomics Platform"/>
            <consortium name="The Broad Institute Genome Sequencing Center for Infectious Disease"/>
            <person name="Wu L."/>
            <person name="Ma J."/>
        </authorList>
    </citation>
    <scope>NUCLEOTIDE SEQUENCE [LARGE SCALE GENOMIC DNA]</scope>
    <source>
        <strain evidence="2">JCM 4376</strain>
    </source>
</reference>
<comment type="caution">
    <text evidence="1">The sequence shown here is derived from an EMBL/GenBank/DDBJ whole genome shotgun (WGS) entry which is preliminary data.</text>
</comment>
<protein>
    <recommendedName>
        <fullName evidence="3">Secreted protein</fullName>
    </recommendedName>
</protein>
<evidence type="ECO:0000313" key="2">
    <source>
        <dbReference type="Proteomes" id="UP000660675"/>
    </source>
</evidence>
<organism evidence="1 2">
    <name type="scientific">Streptomyces gelaticus</name>
    <dbReference type="NCBI Taxonomy" id="285446"/>
    <lineage>
        <taxon>Bacteria</taxon>
        <taxon>Bacillati</taxon>
        <taxon>Actinomycetota</taxon>
        <taxon>Actinomycetes</taxon>
        <taxon>Kitasatosporales</taxon>
        <taxon>Streptomycetaceae</taxon>
        <taxon>Streptomyces</taxon>
    </lineage>
</organism>
<sequence>MRLRGLLRGVRLLQQLRGLLWLVRLLRLRLQLLIRTPCSVAGHPAAIPAAPTGNPGRFHPAVASRARRAGMERLTA</sequence>
<accession>A0ABQ2VVW8</accession>
<dbReference type="Proteomes" id="UP000660675">
    <property type="component" value="Unassembled WGS sequence"/>
</dbReference>
<dbReference type="EMBL" id="BMTF01000006">
    <property type="protein sequence ID" value="GGV81705.1"/>
    <property type="molecule type" value="Genomic_DNA"/>
</dbReference>
<evidence type="ECO:0000313" key="1">
    <source>
        <dbReference type="EMBL" id="GGV81705.1"/>
    </source>
</evidence>
<keyword evidence="2" id="KW-1185">Reference proteome</keyword>
<name>A0ABQ2VVW8_9ACTN</name>